<dbReference type="InterPro" id="IPR026588">
    <property type="entry name" value="Choice_anch_A"/>
</dbReference>
<feature type="domain" description="PKD" evidence="3">
    <location>
        <begin position="2950"/>
        <end position="3000"/>
    </location>
</feature>
<accession>A0ABT5SAS3</accession>
<organism evidence="5 6">
    <name type="scientific">Polaribacter ponticola</name>
    <dbReference type="NCBI Taxonomy" id="2978475"/>
    <lineage>
        <taxon>Bacteria</taxon>
        <taxon>Pseudomonadati</taxon>
        <taxon>Bacteroidota</taxon>
        <taxon>Flavobacteriia</taxon>
        <taxon>Flavobacteriales</taxon>
        <taxon>Flavobacteriaceae</taxon>
    </lineage>
</organism>
<evidence type="ECO:0000256" key="1">
    <source>
        <dbReference type="ARBA" id="ARBA00022729"/>
    </source>
</evidence>
<dbReference type="Pfam" id="PF18911">
    <property type="entry name" value="PKD_4"/>
    <property type="match status" value="1"/>
</dbReference>
<dbReference type="InterPro" id="IPR022409">
    <property type="entry name" value="PKD/Chitinase_dom"/>
</dbReference>
<dbReference type="InterPro" id="IPR026444">
    <property type="entry name" value="Secre_tail"/>
</dbReference>
<dbReference type="Pfam" id="PF17963">
    <property type="entry name" value="Big_9"/>
    <property type="match status" value="10"/>
</dbReference>
<gene>
    <name evidence="5" type="ORF">N5A56_009185</name>
</gene>
<feature type="compositionally biased region" description="Polar residues" evidence="2">
    <location>
        <begin position="1041"/>
        <end position="1052"/>
    </location>
</feature>
<dbReference type="NCBIfam" id="TIGR04215">
    <property type="entry name" value="choice_anch_A"/>
    <property type="match status" value="1"/>
</dbReference>
<dbReference type="NCBIfam" id="NF012211">
    <property type="entry name" value="tand_rpt_95"/>
    <property type="match status" value="10"/>
</dbReference>
<dbReference type="Pfam" id="PF18962">
    <property type="entry name" value="Por_Secre_tail"/>
    <property type="match status" value="1"/>
</dbReference>
<dbReference type="InterPro" id="IPR028974">
    <property type="entry name" value="TSP_type-3_rpt"/>
</dbReference>
<comment type="caution">
    <text evidence="5">The sequence shown here is derived from an EMBL/GenBank/DDBJ whole genome shotgun (WGS) entry which is preliminary data.</text>
</comment>
<evidence type="ECO:0000259" key="4">
    <source>
        <dbReference type="PROSITE" id="PS50835"/>
    </source>
</evidence>
<protein>
    <submittedName>
        <fullName evidence="5">Ig-like domain-containing protein</fullName>
    </submittedName>
</protein>
<name>A0ABT5SAS3_9FLAO</name>
<dbReference type="Gene3D" id="2.60.40.10">
    <property type="entry name" value="Immunoglobulins"/>
    <property type="match status" value="4"/>
</dbReference>
<feature type="compositionally biased region" description="Low complexity" evidence="2">
    <location>
        <begin position="625"/>
        <end position="644"/>
    </location>
</feature>
<feature type="compositionally biased region" description="Polar residues" evidence="2">
    <location>
        <begin position="615"/>
        <end position="624"/>
    </location>
</feature>
<feature type="domain" description="Ig-like" evidence="4">
    <location>
        <begin position="711"/>
        <end position="772"/>
    </location>
</feature>
<keyword evidence="6" id="KW-1185">Reference proteome</keyword>
<dbReference type="InterPro" id="IPR003599">
    <property type="entry name" value="Ig_sub"/>
</dbReference>
<dbReference type="RefSeq" id="WP_265725188.1">
    <property type="nucleotide sequence ID" value="NZ_JAOSLC020000003.1"/>
</dbReference>
<feature type="domain" description="Ig-like" evidence="4">
    <location>
        <begin position="1099"/>
        <end position="1202"/>
    </location>
</feature>
<evidence type="ECO:0000313" key="6">
    <source>
        <dbReference type="Proteomes" id="UP001151478"/>
    </source>
</evidence>
<feature type="region of interest" description="Disordered" evidence="2">
    <location>
        <begin position="601"/>
        <end position="644"/>
    </location>
</feature>
<proteinExistence type="predicted"/>
<dbReference type="SUPFAM" id="SSF103647">
    <property type="entry name" value="TSP type-3 repeat"/>
    <property type="match status" value="1"/>
</dbReference>
<dbReference type="Gene3D" id="2.60.40.3440">
    <property type="match status" value="10"/>
</dbReference>
<dbReference type="InterPro" id="IPR036179">
    <property type="entry name" value="Ig-like_dom_sf"/>
</dbReference>
<dbReference type="SUPFAM" id="SSF49299">
    <property type="entry name" value="PKD domain"/>
    <property type="match status" value="1"/>
</dbReference>
<sequence length="3658" mass="390544">MSNNENAIPSKSFYEKHESNWNNKENFNSKTRRAPFLRKQQLTKIELSSFNKSSKKFINSKSSSNGTFVINKTLTSGSDDSFQLRDNSNHPNSYEVPSDNVRWKGFRFKNLNIPSNAVISSAVLEIHAYKTRNYNFAGNIARVKGEYLKSPSTFGGSNNYLSNLSKTSEFKDWTIPNISSNGQAIYSPNLKEIVQEVVDSKNGVTHLSLILSTSESWITWNYEDGDSNCYATVRVEYTLQNVAIDTNNDTAVTNSGSSVIVDISNNDANIPTNGNLTITNNPNNGTATIDTNGTPNDITDDTIIYTANANFTGTDSLNYRVCDSNNNNCDTSSITINVSAVPSNPCSAASGNLDTDGDGVSDICDLDDDNDGILDTDECTGTGTSKLDWSTLGIADQAPIHDGTVYTIDGLPITINYSTEINGGTFVPANQYFSSYEAGQRGAFFGYAELGFNNSADDYRDRLIFTMSFGKATSGINFTITDIDQAVDDSWDDAVEIFYTTASGTYNIKTQPTYYTLNSAVALDNESNIDGFEGTGNAEIEETKGNLILDFKNEAITSIRIEYFSTNDAISNPEDQYIGITDILFNKCGDTDNDGIPDYLDTDSDNDGCPDATEGANNLTTKLDLNNGSNGGSSSNLGTTSNSNGIPTNAVVNATTGQANTSATTIAEEITINTAPINQNITANNTVNFSVSASAIKTTIFNNSGTPNYGSGTNSTNTLTYKWFKDTDPNTTLATTSTLAIHNVSASNAGDYTVQIKGANNSCSSIATATLTVDATDPCDAVASGNIDTDNDGISDMCDLDDDNDGILDTEEGEGSCDQSNVANSSSGTGNYQDQLYFFNWSGSDFTDGVHNNDTQTFTLPGNLIITATISNAMNASSYVPTDMNTYSGATLYKLYNTTGTKEALYGANGEDASFTVNFTATKNGNPYPLDFLTLDPESTDSGEHVEFSTNGESWKVLETVGNGGSWTGVGSKTVKTTNTNKSQGNTIYYSYNATKIDVDLNAGGRQAVAFGIWLKCDTDNDGILNHRDTDSDNDGCPDTTEASANLTPSGTLNGGSVNGSSANLGTVSNNNGIPLPLGTVNGNETTGQASTTAVNTAEKITLITSPTNQSINENGSVTFSVQVNAETTTTYNAGSPDYNSGTDTTNSLNYKWFKTSAPNTIISTNRFLTLNNLSASDAGDYSVQVIGVNNTCFITETATLTIENNNICDAVSSGNIDTDKDGVSDVCDLDDDNDGVLDSDENCTGFISQNTNGVWKGKTNSNVTYTYTNTNTQSTQSSFDDNQIEYSINKNGGEQRVEKRGNTNFTISFSPAVPANEIAFAIIDVDVKESEPVNSNFTPTYATYNLKINGGNNPNGVFLSATNKLNNLPQLNYNTNSGLVTMNGDKENQYLILKGKSNNLISSITITSTNISNNSEISGDLIAYSILAKEECDTDKDGISDSLDTDSDNDGCADAKEAASNLYTTATLSGGSNGGSSANLGTNVNANGIPTVAATNATTGQAITTAVTTAELITIDTAPINITANENTTASLTITASAVKTSTFNSGSPVYSNPNGVSTTGSLTYKWFKDSAPNTILSTASTLNINNLTAAKTGDYTIQIFGSNNKCYLEETATISINYLPTAEDDTITGITEGSINNQINVLANNGNNADSFGTDGPNIGSITLPSATTTEGGTVIIDDKGNNDPTDDIILYTPVDNNFYGTDTFDYTITDSNGDTSTATVTISVSSVNDAPTAVNDNYTTLEDTPKVLKPLTKGTNDSDPENDTLTITSINNELITLGTAKTITVPNGSVTYSQTGIITFIPNANFTGTVQFPYTISDGNGGTDSATEIIVISPIKDAPIATDDSYTTNEDVAIIITPLTQGSPDSDPDNDTITIISINSVSITGAIQSIPVTNGTVNIDTNGVITFTPNLNYNGTISFPYTISDGNGGNDSATETIVINPINDAPLATDDSYTTDEDTALTITPLTTGTADSDPENDTLTITSINNVNVTGGIQSITVDNGTVNIDLFAVITFTPNSGYNGTVSFPYTISDGNGKNDSATETIIINPINDAPTATDDSYTTDEDISITITPLTTGTADSDPENDTLTVASINGTSILIGTDKTIAVTNGSVTYNGTTNVITFTPETNFTGTVTFPYTISDGNGGTDNAIETIVINPINDAPIATDDSYTTDEDVSITLNPLTTGTADSDPENDTLTITSINNVNITGNFQSITVDNGTVIIDLFAVIIFTPSTGYNGTVTFPYTISDGNGGTDNAIETIIINPVNDVPIATDDTYTTDEDVAIILNPLSAGIADSDPENDTLTITSINGVNLSGGIQTITVTNGIVEIDAVGVITLTPNPNFNGTITFPYTISDGNGGTDSATETIIVNPINDAPIATNDDFYIDEDTSLVINPLTDGIADSDPDNDTLTITAINGVNITGGVQSIPVDNGTINIDNNGIITFTPNTDFNGTITFPYVISDSNGGSDNATETIVINPVNDVPDAVDITVVDPMDENSINNVIDVLINDTFGGDGPNNGAITLVSGNTANGGTVTVNNNGTPNNPTDDTILYTPVAEFNGQDSFQYTITDSNGDTDTATVSLTIKPDGTPYNPTSAAECFNVFVENNITVSSGSTFGSVAAGGDLTLNGDYSIASEECGCYTVNGNGIGLLVGGKVNYPVNNSVLTIANPNQYLKIGESNGSSAWYQDPNNNYNPIRITSNSDYNASSHIQLQGAANALNVSANNNPVFENNLIDFASAFQQLKTNSTSLSQGAHNAQLTDSNGNTISNTNLPSNVRIDLQNGINYLNVSGTDLNNVNTFTFNQQPNASNVLIINIDVSGLFNWNVWEQVSAGLTESPYILYNFFNATELHINGNETIAGTILAPFADITKTVNTANILGQIIGKSLTQDGGDLECAPFVPNVISPPTTGVPPTAEFTVNDVEQCLAGNEFVFYNTSNTGNTLQPANPISYYWDFSDGTSSSLMNPSKTFAGAGTYDVILTATNSFGSNTQLTQVTVSNTINHPIVTKATLASPPGTVTREFTLDNDTYFDSYSWALDGVGANLFPNQKVVTFDFTTDGSYNLTITGFKDSCTQTLTLPIVISSGEVSGGNGGGVESESLGDAISKIYVKRKKNSVPTKFVKSNKNIYNKAKLLKAQTYQGKTQTMLEMFPTELITGNVANVTSPTDILDYTVADEVLSVDFSVNGQTKGVVLGIKTTDKIYNHTKASCDRLRGAEILNIQTVELDGYNFLMQGIKQRNGVTEYAISFVAAKNTTDTNYTIQTNWYVNEYIKFNDVYNFQVWSSNHEDTQKLVKDILENLNAYAPVIQEEKQRVPRTFAAKLTREKSDLIIKLKSNEIGLNTEISMDEVYTETTTTLKHRYNSLNTTLEQTLIVDIKDGYEYDGLIKVDGAIQDAFYHADGNWGLDYDKQYTQVNEYVVSNNFDREYLDDEHEIHRDVKIKAVSELDYLGIYKSLLPGNLSADYSEYKYLTFTAKGSGLIELGLIKSSVQEWKEQYRVMVNLSEEEQTYYIPFDAFTSTGTTDKIIADDLTTITFTFLPVEANTKELDLTISDVKFAKTNSEAENPDVIEEFENNFMSYPNPTNGKVNVLLFSKVDTEATISLYDVTGKQIYSAPAQLTVGKNELDFSVKIKPGIMFLKVNSKEINYGTSKIIFR</sequence>
<dbReference type="InterPro" id="IPR035986">
    <property type="entry name" value="PKD_dom_sf"/>
</dbReference>
<evidence type="ECO:0000259" key="3">
    <source>
        <dbReference type="PROSITE" id="PS50093"/>
    </source>
</evidence>
<dbReference type="Pfam" id="PF20597">
    <property type="entry name" value="pAdhesive_15"/>
    <property type="match status" value="1"/>
</dbReference>
<dbReference type="SMART" id="SM00089">
    <property type="entry name" value="PKD"/>
    <property type="match status" value="2"/>
</dbReference>
<dbReference type="PROSITE" id="PS50093">
    <property type="entry name" value="PKD"/>
    <property type="match status" value="1"/>
</dbReference>
<dbReference type="SUPFAM" id="SSF48726">
    <property type="entry name" value="Immunoglobulin"/>
    <property type="match status" value="2"/>
</dbReference>
<evidence type="ECO:0000256" key="2">
    <source>
        <dbReference type="SAM" id="MobiDB-lite"/>
    </source>
</evidence>
<dbReference type="SMART" id="SM00409">
    <property type="entry name" value="IG"/>
    <property type="match status" value="3"/>
</dbReference>
<dbReference type="PROSITE" id="PS50835">
    <property type="entry name" value="IG_LIKE"/>
    <property type="match status" value="2"/>
</dbReference>
<dbReference type="InterPro" id="IPR013783">
    <property type="entry name" value="Ig-like_fold"/>
</dbReference>
<keyword evidence="1" id="KW-0732">Signal</keyword>
<dbReference type="Proteomes" id="UP001151478">
    <property type="component" value="Unassembled WGS sequence"/>
</dbReference>
<evidence type="ECO:0000313" key="5">
    <source>
        <dbReference type="EMBL" id="MDD7914581.1"/>
    </source>
</evidence>
<dbReference type="InterPro" id="IPR000601">
    <property type="entry name" value="PKD_dom"/>
</dbReference>
<feature type="region of interest" description="Disordered" evidence="2">
    <location>
        <begin position="1029"/>
        <end position="1054"/>
    </location>
</feature>
<dbReference type="CDD" id="cd00146">
    <property type="entry name" value="PKD"/>
    <property type="match status" value="1"/>
</dbReference>
<dbReference type="EMBL" id="JAOSLC020000003">
    <property type="protein sequence ID" value="MDD7914581.1"/>
    <property type="molecule type" value="Genomic_DNA"/>
</dbReference>
<reference evidence="5" key="1">
    <citation type="submission" date="2023-02" db="EMBL/GenBank/DDBJ databases">
        <title>Polaribacter ponticola sp. nov., isolated from seawater.</title>
        <authorList>
            <person name="Baek J.H."/>
            <person name="Kim J.M."/>
            <person name="Choi D.G."/>
            <person name="Jeon C.O."/>
        </authorList>
    </citation>
    <scope>NUCLEOTIDE SEQUENCE</scope>
    <source>
        <strain evidence="5">MSW5</strain>
    </source>
</reference>
<dbReference type="InterPro" id="IPR007110">
    <property type="entry name" value="Ig-like_dom"/>
</dbReference>